<dbReference type="Proteomes" id="UP001500979">
    <property type="component" value="Unassembled WGS sequence"/>
</dbReference>
<accession>A0ABN3V9B1</accession>
<evidence type="ECO:0000313" key="2">
    <source>
        <dbReference type="EMBL" id="GAA2784744.1"/>
    </source>
</evidence>
<protein>
    <submittedName>
        <fullName evidence="2">Uncharacterized protein</fullName>
    </submittedName>
</protein>
<sequence length="49" mass="5623">MPWTKVTTPRVPLLRQLITEPIGPRRAPAGYDPLLHTGPRTPPELLRRR</sequence>
<dbReference type="RefSeq" id="WP_344679104.1">
    <property type="nucleotide sequence ID" value="NZ_BAAAUX010000011.1"/>
</dbReference>
<comment type="caution">
    <text evidence="2">The sequence shown here is derived from an EMBL/GenBank/DDBJ whole genome shotgun (WGS) entry which is preliminary data.</text>
</comment>
<evidence type="ECO:0000313" key="3">
    <source>
        <dbReference type="Proteomes" id="UP001500979"/>
    </source>
</evidence>
<gene>
    <name evidence="2" type="ORF">GCM10010470_18500</name>
</gene>
<organism evidence="2 3">
    <name type="scientific">Saccharopolyspora taberi</name>
    <dbReference type="NCBI Taxonomy" id="60895"/>
    <lineage>
        <taxon>Bacteria</taxon>
        <taxon>Bacillati</taxon>
        <taxon>Actinomycetota</taxon>
        <taxon>Actinomycetes</taxon>
        <taxon>Pseudonocardiales</taxon>
        <taxon>Pseudonocardiaceae</taxon>
        <taxon>Saccharopolyspora</taxon>
    </lineage>
</organism>
<dbReference type="EMBL" id="BAAAUX010000011">
    <property type="protein sequence ID" value="GAA2784744.1"/>
    <property type="molecule type" value="Genomic_DNA"/>
</dbReference>
<proteinExistence type="predicted"/>
<feature type="region of interest" description="Disordered" evidence="1">
    <location>
        <begin position="22"/>
        <end position="49"/>
    </location>
</feature>
<name>A0ABN3V9B1_9PSEU</name>
<reference evidence="2 3" key="1">
    <citation type="journal article" date="2019" name="Int. J. Syst. Evol. Microbiol.">
        <title>The Global Catalogue of Microorganisms (GCM) 10K type strain sequencing project: providing services to taxonomists for standard genome sequencing and annotation.</title>
        <authorList>
            <consortium name="The Broad Institute Genomics Platform"/>
            <consortium name="The Broad Institute Genome Sequencing Center for Infectious Disease"/>
            <person name="Wu L."/>
            <person name="Ma J."/>
        </authorList>
    </citation>
    <scope>NUCLEOTIDE SEQUENCE [LARGE SCALE GENOMIC DNA]</scope>
    <source>
        <strain evidence="2 3">JCM 9383</strain>
    </source>
</reference>
<evidence type="ECO:0000256" key="1">
    <source>
        <dbReference type="SAM" id="MobiDB-lite"/>
    </source>
</evidence>
<keyword evidence="3" id="KW-1185">Reference proteome</keyword>